<dbReference type="EMBL" id="CP013015">
    <property type="protein sequence ID" value="AMM41547.1"/>
    <property type="molecule type" value="Genomic_DNA"/>
</dbReference>
<keyword evidence="2" id="KW-1185">Reference proteome</keyword>
<gene>
    <name evidence="1" type="ORF">HS1_001753</name>
</gene>
<dbReference type="Proteomes" id="UP000070560">
    <property type="component" value="Chromosome"/>
</dbReference>
<organism evidence="1 2">
    <name type="scientific">Desulfofervidus auxilii</name>
    <dbReference type="NCBI Taxonomy" id="1621989"/>
    <lineage>
        <taxon>Bacteria</taxon>
        <taxon>Pseudomonadati</taxon>
        <taxon>Thermodesulfobacteriota</taxon>
        <taxon>Candidatus Desulfofervidia</taxon>
        <taxon>Candidatus Desulfofervidales</taxon>
        <taxon>Candidatus Desulfofervidaceae</taxon>
        <taxon>Candidatus Desulfofervidus</taxon>
    </lineage>
</organism>
<reference evidence="1 2" key="1">
    <citation type="submission" date="2015-10" db="EMBL/GenBank/DDBJ databases">
        <title>Candidatus Desulfofervidus auxilii, a hydrogenotrophic sulfate-reducing bacterium involved in the thermophilic anaerobic oxidation of methane.</title>
        <authorList>
            <person name="Krukenberg V."/>
            <person name="Richter M."/>
            <person name="Wegener G."/>
        </authorList>
    </citation>
    <scope>NUCLEOTIDE SEQUENCE [LARGE SCALE GENOMIC DNA]</scope>
    <source>
        <strain evidence="1 2">HS1</strain>
    </source>
</reference>
<name>A0A7U4QLH7_DESA2</name>
<sequence length="82" mass="9129">MMKHITISHEKHEQGWRVWVNGQKASAVKVQNALLLALHKAGIIPTHFSRLGRQNACKATAEVLQDYEGPGVTWAITVLSKQ</sequence>
<dbReference type="KEGG" id="daw:HS1_001753"/>
<evidence type="ECO:0000313" key="2">
    <source>
        <dbReference type="Proteomes" id="UP000070560"/>
    </source>
</evidence>
<dbReference type="AlphaFoldDB" id="A0A7U4QLH7"/>
<proteinExistence type="predicted"/>
<evidence type="ECO:0000313" key="1">
    <source>
        <dbReference type="EMBL" id="AMM41547.1"/>
    </source>
</evidence>
<dbReference type="OrthoDB" id="9815466at2"/>
<accession>A0A7U4QLH7</accession>
<protein>
    <submittedName>
        <fullName evidence="1">Uncharacterized protein</fullName>
    </submittedName>
</protein>
<dbReference type="RefSeq" id="WP_156469433.1">
    <property type="nucleotide sequence ID" value="NZ_CP013015.1"/>
</dbReference>